<feature type="region of interest" description="Disordered" evidence="1">
    <location>
        <begin position="188"/>
        <end position="253"/>
    </location>
</feature>
<dbReference type="Proteomes" id="UP000292957">
    <property type="component" value="Unassembled WGS sequence"/>
</dbReference>
<sequence>MSTASNVGYNILGVISGVIGVLTAIPLIWRIARSQHPETKMKELESILKDTEGLLHSVVEEGLLDPQRDVPHFEYQLTLYRSRAESFREQTCIVAINWRKVFQAWLQGLSRRIATLCEQVKEIRAEICETSAEARMQLIQDANGGDEPTSKSTLRAFIRKLARGIVLIVRGPFDFLFLQSTDATARAAMDSPTADIVTSSTEGTGAVPTTRETACSNVSRYSSPSSFRSPSTSPSSLSGGSSSRSSGTVLNGNEHNMRSLIRALRRLDRELAAQGIDHPLLTDILRATKKQWSPASSKAFYRRRSYRRIRSMLRTEHMATLPSTNPPGTESEAEWLEDTMCEA</sequence>
<name>A0A4Q9MBN7_9APHY</name>
<feature type="transmembrane region" description="Helical" evidence="2">
    <location>
        <begin position="12"/>
        <end position="32"/>
    </location>
</feature>
<dbReference type="AlphaFoldDB" id="A0A4Q9MBN7"/>
<proteinExistence type="predicted"/>
<keyword evidence="2" id="KW-0472">Membrane</keyword>
<keyword evidence="2" id="KW-1133">Transmembrane helix</keyword>
<reference evidence="3" key="1">
    <citation type="submission" date="2019-01" db="EMBL/GenBank/DDBJ databases">
        <title>Draft genome sequences of three monokaryotic isolates of the white-rot basidiomycete fungus Dichomitus squalens.</title>
        <authorList>
            <consortium name="DOE Joint Genome Institute"/>
            <person name="Lopez S.C."/>
            <person name="Andreopoulos B."/>
            <person name="Pangilinan J."/>
            <person name="Lipzen A."/>
            <person name="Riley R."/>
            <person name="Ahrendt S."/>
            <person name="Ng V."/>
            <person name="Barry K."/>
            <person name="Daum C."/>
            <person name="Grigoriev I.V."/>
            <person name="Hilden K.S."/>
            <person name="Makela M.R."/>
            <person name="de Vries R.P."/>
        </authorList>
    </citation>
    <scope>NUCLEOTIDE SEQUENCE [LARGE SCALE GENOMIC DNA]</scope>
    <source>
        <strain evidence="3">OM18370.1</strain>
    </source>
</reference>
<gene>
    <name evidence="3" type="ORF">BD311DRAFT_730853</name>
</gene>
<protein>
    <submittedName>
        <fullName evidence="3">Uncharacterized protein</fullName>
    </submittedName>
</protein>
<evidence type="ECO:0000256" key="1">
    <source>
        <dbReference type="SAM" id="MobiDB-lite"/>
    </source>
</evidence>
<evidence type="ECO:0000313" key="3">
    <source>
        <dbReference type="EMBL" id="TBU23698.1"/>
    </source>
</evidence>
<keyword evidence="2" id="KW-0812">Transmembrane</keyword>
<accession>A0A4Q9MBN7</accession>
<organism evidence="3">
    <name type="scientific">Dichomitus squalens</name>
    <dbReference type="NCBI Taxonomy" id="114155"/>
    <lineage>
        <taxon>Eukaryota</taxon>
        <taxon>Fungi</taxon>
        <taxon>Dikarya</taxon>
        <taxon>Basidiomycota</taxon>
        <taxon>Agaricomycotina</taxon>
        <taxon>Agaricomycetes</taxon>
        <taxon>Polyporales</taxon>
        <taxon>Polyporaceae</taxon>
        <taxon>Dichomitus</taxon>
    </lineage>
</organism>
<dbReference type="EMBL" id="ML143497">
    <property type="protein sequence ID" value="TBU23698.1"/>
    <property type="molecule type" value="Genomic_DNA"/>
</dbReference>
<feature type="compositionally biased region" description="Low complexity" evidence="1">
    <location>
        <begin position="216"/>
        <end position="247"/>
    </location>
</feature>
<dbReference type="OrthoDB" id="2757612at2759"/>
<evidence type="ECO:0000256" key="2">
    <source>
        <dbReference type="SAM" id="Phobius"/>
    </source>
</evidence>